<dbReference type="GO" id="GO:0017061">
    <property type="term" value="F:S-methyl-5-thioadenosine phosphorylase activity"/>
    <property type="evidence" value="ECO:0007669"/>
    <property type="project" value="UniProtKB-EC"/>
</dbReference>
<evidence type="ECO:0000256" key="3">
    <source>
        <dbReference type="ARBA" id="ARBA00003215"/>
    </source>
</evidence>
<evidence type="ECO:0000256" key="1">
    <source>
        <dbReference type="ARBA" id="ARBA00000553"/>
    </source>
</evidence>
<dbReference type="GO" id="GO:0005507">
    <property type="term" value="F:copper ion binding"/>
    <property type="evidence" value="ECO:0007669"/>
    <property type="project" value="TreeGrafter"/>
</dbReference>
<keyword evidence="5" id="KW-0808">Transferase</keyword>
<proteinExistence type="inferred from homology"/>
<dbReference type="InterPro" id="IPR003730">
    <property type="entry name" value="Cu_polyphenol_OxRdtase"/>
</dbReference>
<gene>
    <name evidence="13" type="ORF">CGZ75_02935</name>
</gene>
<evidence type="ECO:0000256" key="7">
    <source>
        <dbReference type="ARBA" id="ARBA00022801"/>
    </source>
</evidence>
<reference evidence="13 14" key="1">
    <citation type="submission" date="2017-07" db="EMBL/GenBank/DDBJ databases">
        <title>Paenibacillus herberti R33 genome sequencing and assembly.</title>
        <authorList>
            <person name="Su W."/>
        </authorList>
    </citation>
    <scope>NUCLEOTIDE SEQUENCE [LARGE SCALE GENOMIC DNA]</scope>
    <source>
        <strain evidence="13 14">R33</strain>
    </source>
</reference>
<keyword evidence="8" id="KW-0862">Zinc</keyword>
<comment type="similarity">
    <text evidence="4 12">Belongs to the purine nucleoside phosphorylase YfiH/LACC1 family.</text>
</comment>
<comment type="function">
    <text evidence="3">Purine nucleoside enzyme that catalyzes the phosphorolysis of adenosine and inosine nucleosides, yielding D-ribose 1-phosphate and the respective free bases, adenine and hypoxanthine. Also catalyzes the phosphorolysis of S-methyl-5'-thioadenosine into adenine and S-methyl-5-thio-alpha-D-ribose 1-phosphate. Also has adenosine deaminase activity.</text>
</comment>
<comment type="catalytic activity">
    <reaction evidence="9">
        <text>adenosine + H2O + H(+) = inosine + NH4(+)</text>
        <dbReference type="Rhea" id="RHEA:24408"/>
        <dbReference type="ChEBI" id="CHEBI:15377"/>
        <dbReference type="ChEBI" id="CHEBI:15378"/>
        <dbReference type="ChEBI" id="CHEBI:16335"/>
        <dbReference type="ChEBI" id="CHEBI:17596"/>
        <dbReference type="ChEBI" id="CHEBI:28938"/>
        <dbReference type="EC" id="3.5.4.4"/>
    </reaction>
    <physiologicalReaction direction="left-to-right" evidence="9">
        <dbReference type="Rhea" id="RHEA:24409"/>
    </physiologicalReaction>
</comment>
<dbReference type="GO" id="GO:0016787">
    <property type="term" value="F:hydrolase activity"/>
    <property type="evidence" value="ECO:0007669"/>
    <property type="project" value="UniProtKB-KW"/>
</dbReference>
<dbReference type="NCBIfam" id="TIGR00726">
    <property type="entry name" value="peptidoglycan editing factor PgeF"/>
    <property type="match status" value="1"/>
</dbReference>
<evidence type="ECO:0000256" key="2">
    <source>
        <dbReference type="ARBA" id="ARBA00001947"/>
    </source>
</evidence>
<sequence>MEPFVSKHRLDKAKEASLFLLESWVKEGGGLTAGFTGREGGASVAPWASLNMGLHVGDDDLAVLENRRRLAEAIGWSFEAFTCGEQVHGCAVQAVGPADAGSGRDSRTTAVQDTDALMTDEPGVLLVSFYGDCVPLYFWDPVRRVTALAHAGWKGTVLEIGRGTIEAMGSSYGCKPQNIRTAIGPSIGDCCYEVDENVLSRVRPLLEEMRQADVEVFAEVITDSTPGHGFLNLKELNRQIMIKAGILPMHIELSDWCTGCRRDLFFSHRMEGGRAGRMASWIGMEGR</sequence>
<protein>
    <recommendedName>
        <fullName evidence="12">Purine nucleoside phosphorylase</fullName>
    </recommendedName>
</protein>
<evidence type="ECO:0000256" key="9">
    <source>
        <dbReference type="ARBA" id="ARBA00047989"/>
    </source>
</evidence>
<comment type="catalytic activity">
    <reaction evidence="1">
        <text>inosine + phosphate = alpha-D-ribose 1-phosphate + hypoxanthine</text>
        <dbReference type="Rhea" id="RHEA:27646"/>
        <dbReference type="ChEBI" id="CHEBI:17368"/>
        <dbReference type="ChEBI" id="CHEBI:17596"/>
        <dbReference type="ChEBI" id="CHEBI:43474"/>
        <dbReference type="ChEBI" id="CHEBI:57720"/>
        <dbReference type="EC" id="2.4.2.1"/>
    </reaction>
    <physiologicalReaction direction="left-to-right" evidence="1">
        <dbReference type="Rhea" id="RHEA:27647"/>
    </physiologicalReaction>
</comment>
<dbReference type="Pfam" id="PF02578">
    <property type="entry name" value="Cu-oxidase_4"/>
    <property type="match status" value="1"/>
</dbReference>
<dbReference type="InterPro" id="IPR011324">
    <property type="entry name" value="Cytotoxic_necrot_fac-like_cat"/>
</dbReference>
<dbReference type="InterPro" id="IPR038371">
    <property type="entry name" value="Cu_polyphenol_OxRdtase_sf"/>
</dbReference>
<evidence type="ECO:0000313" key="13">
    <source>
        <dbReference type="EMBL" id="OXM15700.1"/>
    </source>
</evidence>
<keyword evidence="6" id="KW-0479">Metal-binding</keyword>
<comment type="catalytic activity">
    <reaction evidence="11">
        <text>S-methyl-5'-thioadenosine + phosphate = 5-(methylsulfanyl)-alpha-D-ribose 1-phosphate + adenine</text>
        <dbReference type="Rhea" id="RHEA:11852"/>
        <dbReference type="ChEBI" id="CHEBI:16708"/>
        <dbReference type="ChEBI" id="CHEBI:17509"/>
        <dbReference type="ChEBI" id="CHEBI:43474"/>
        <dbReference type="ChEBI" id="CHEBI:58533"/>
        <dbReference type="EC" id="2.4.2.28"/>
    </reaction>
    <physiologicalReaction direction="left-to-right" evidence="11">
        <dbReference type="Rhea" id="RHEA:11853"/>
    </physiologicalReaction>
</comment>
<comment type="caution">
    <text evidence="13">The sequence shown here is derived from an EMBL/GenBank/DDBJ whole genome shotgun (WGS) entry which is preliminary data.</text>
</comment>
<dbReference type="AlphaFoldDB" id="A0A229P0J1"/>
<organism evidence="13 14">
    <name type="scientific">Paenibacillus herberti</name>
    <dbReference type="NCBI Taxonomy" id="1619309"/>
    <lineage>
        <taxon>Bacteria</taxon>
        <taxon>Bacillati</taxon>
        <taxon>Bacillota</taxon>
        <taxon>Bacilli</taxon>
        <taxon>Bacillales</taxon>
        <taxon>Paenibacillaceae</taxon>
        <taxon>Paenibacillus</taxon>
    </lineage>
</organism>
<dbReference type="SUPFAM" id="SSF64438">
    <property type="entry name" value="CNF1/YfiH-like putative cysteine hydrolases"/>
    <property type="match status" value="1"/>
</dbReference>
<evidence type="ECO:0000256" key="8">
    <source>
        <dbReference type="ARBA" id="ARBA00022833"/>
    </source>
</evidence>
<name>A0A229P0J1_9BACL</name>
<dbReference type="EMBL" id="NMUQ01000001">
    <property type="protein sequence ID" value="OXM15700.1"/>
    <property type="molecule type" value="Genomic_DNA"/>
</dbReference>
<evidence type="ECO:0000256" key="11">
    <source>
        <dbReference type="ARBA" id="ARBA00049893"/>
    </source>
</evidence>
<dbReference type="PANTHER" id="PTHR30616:SF2">
    <property type="entry name" value="PURINE NUCLEOSIDE PHOSPHORYLASE LACC1"/>
    <property type="match status" value="1"/>
</dbReference>
<evidence type="ECO:0000256" key="12">
    <source>
        <dbReference type="RuleBase" id="RU361274"/>
    </source>
</evidence>
<evidence type="ECO:0000256" key="4">
    <source>
        <dbReference type="ARBA" id="ARBA00007353"/>
    </source>
</evidence>
<dbReference type="Gene3D" id="3.60.140.10">
    <property type="entry name" value="CNF1/YfiH-like putative cysteine hydrolases"/>
    <property type="match status" value="1"/>
</dbReference>
<evidence type="ECO:0000313" key="14">
    <source>
        <dbReference type="Proteomes" id="UP000215145"/>
    </source>
</evidence>
<dbReference type="OrthoDB" id="4279at2"/>
<evidence type="ECO:0000256" key="5">
    <source>
        <dbReference type="ARBA" id="ARBA00022679"/>
    </source>
</evidence>
<accession>A0A229P0J1</accession>
<keyword evidence="7" id="KW-0378">Hydrolase</keyword>
<comment type="catalytic activity">
    <reaction evidence="10">
        <text>adenosine + phosphate = alpha-D-ribose 1-phosphate + adenine</text>
        <dbReference type="Rhea" id="RHEA:27642"/>
        <dbReference type="ChEBI" id="CHEBI:16335"/>
        <dbReference type="ChEBI" id="CHEBI:16708"/>
        <dbReference type="ChEBI" id="CHEBI:43474"/>
        <dbReference type="ChEBI" id="CHEBI:57720"/>
        <dbReference type="EC" id="2.4.2.1"/>
    </reaction>
    <physiologicalReaction direction="left-to-right" evidence="10">
        <dbReference type="Rhea" id="RHEA:27643"/>
    </physiologicalReaction>
</comment>
<evidence type="ECO:0000256" key="6">
    <source>
        <dbReference type="ARBA" id="ARBA00022723"/>
    </source>
</evidence>
<keyword evidence="14" id="KW-1185">Reference proteome</keyword>
<dbReference type="PANTHER" id="PTHR30616">
    <property type="entry name" value="UNCHARACTERIZED PROTEIN YFIH"/>
    <property type="match status" value="1"/>
</dbReference>
<comment type="cofactor">
    <cofactor evidence="2">
        <name>Zn(2+)</name>
        <dbReference type="ChEBI" id="CHEBI:29105"/>
    </cofactor>
</comment>
<dbReference type="CDD" id="cd16833">
    <property type="entry name" value="YfiH"/>
    <property type="match status" value="1"/>
</dbReference>
<evidence type="ECO:0000256" key="10">
    <source>
        <dbReference type="ARBA" id="ARBA00048968"/>
    </source>
</evidence>
<dbReference type="Proteomes" id="UP000215145">
    <property type="component" value="Unassembled WGS sequence"/>
</dbReference>